<dbReference type="EMBL" id="JAHUTJ010019425">
    <property type="protein sequence ID" value="MED6271996.1"/>
    <property type="molecule type" value="Genomic_DNA"/>
</dbReference>
<accession>A0ABU7DCB5</accession>
<dbReference type="Proteomes" id="UP001352852">
    <property type="component" value="Unassembled WGS sequence"/>
</dbReference>
<name>A0ABU7DCB5_9TELE</name>
<keyword evidence="2" id="KW-1185">Reference proteome</keyword>
<evidence type="ECO:0000313" key="1">
    <source>
        <dbReference type="EMBL" id="MED6271996.1"/>
    </source>
</evidence>
<organism evidence="1 2">
    <name type="scientific">Characodon lateralis</name>
    <dbReference type="NCBI Taxonomy" id="208331"/>
    <lineage>
        <taxon>Eukaryota</taxon>
        <taxon>Metazoa</taxon>
        <taxon>Chordata</taxon>
        <taxon>Craniata</taxon>
        <taxon>Vertebrata</taxon>
        <taxon>Euteleostomi</taxon>
        <taxon>Actinopterygii</taxon>
        <taxon>Neopterygii</taxon>
        <taxon>Teleostei</taxon>
        <taxon>Neoteleostei</taxon>
        <taxon>Acanthomorphata</taxon>
        <taxon>Ovalentaria</taxon>
        <taxon>Atherinomorphae</taxon>
        <taxon>Cyprinodontiformes</taxon>
        <taxon>Goodeidae</taxon>
        <taxon>Characodon</taxon>
    </lineage>
</organism>
<sequence length="129" mass="14292">MEKICNIDCKCYGRTKENSSLGTQSCSGKLPPELMYNIRMDSSAAEWEWQDIRIIGHLEVNTHTVETSAMTKSTKKTPTNRKYARTTCLVGSIEVCRNIFQFLMGDSGIRGGSLTSSELCRTASLSLDG</sequence>
<gene>
    <name evidence="1" type="ORF">CHARACLAT_025811</name>
</gene>
<proteinExistence type="predicted"/>
<evidence type="ECO:0000313" key="2">
    <source>
        <dbReference type="Proteomes" id="UP001352852"/>
    </source>
</evidence>
<protein>
    <submittedName>
        <fullName evidence="1">Uncharacterized protein</fullName>
    </submittedName>
</protein>
<comment type="caution">
    <text evidence="1">The sequence shown here is derived from an EMBL/GenBank/DDBJ whole genome shotgun (WGS) entry which is preliminary data.</text>
</comment>
<reference evidence="1 2" key="1">
    <citation type="submission" date="2021-06" db="EMBL/GenBank/DDBJ databases">
        <authorList>
            <person name="Palmer J.M."/>
        </authorList>
    </citation>
    <scope>NUCLEOTIDE SEQUENCE [LARGE SCALE GENOMIC DNA]</scope>
    <source>
        <strain evidence="1 2">CL_MEX2019</strain>
        <tissue evidence="1">Muscle</tissue>
    </source>
</reference>